<dbReference type="Proteomes" id="UP000199087">
    <property type="component" value="Unassembled WGS sequence"/>
</dbReference>
<dbReference type="EMBL" id="CVRB01000002">
    <property type="protein sequence ID" value="CRK81929.1"/>
    <property type="molecule type" value="Genomic_DNA"/>
</dbReference>
<dbReference type="AlphaFoldDB" id="A0A0U1NV66"/>
<keyword evidence="1" id="KW-1133">Transmembrane helix</keyword>
<dbReference type="STRING" id="1499688.BN000_01847"/>
<feature type="transmembrane region" description="Helical" evidence="1">
    <location>
        <begin position="6"/>
        <end position="26"/>
    </location>
</feature>
<evidence type="ECO:0000313" key="3">
    <source>
        <dbReference type="Proteomes" id="UP000199087"/>
    </source>
</evidence>
<sequence length="47" mass="5442">MGVWWVTTIGFVLCLGFVGATFIHFIRRGLDSDDAKRIDRIKDEKEE</sequence>
<name>A0A0U1NV66_9BACI</name>
<dbReference type="RefSeq" id="WP_176699717.1">
    <property type="nucleotide sequence ID" value="NZ_CVRB01000002.1"/>
</dbReference>
<keyword evidence="1" id="KW-0472">Membrane</keyword>
<accession>A0A0U1NV66</accession>
<reference evidence="3" key="1">
    <citation type="submission" date="2015-05" db="EMBL/GenBank/DDBJ databases">
        <authorList>
            <person name="Urmite Genomes"/>
        </authorList>
    </citation>
    <scope>NUCLEOTIDE SEQUENCE [LARGE SCALE GENOMIC DNA]</scope>
    <source>
        <strain evidence="3">LF1</strain>
    </source>
</reference>
<evidence type="ECO:0000256" key="1">
    <source>
        <dbReference type="SAM" id="Phobius"/>
    </source>
</evidence>
<gene>
    <name evidence="2" type="ORF">BN000_01847</name>
</gene>
<keyword evidence="1" id="KW-0812">Transmembrane</keyword>
<evidence type="ECO:0000313" key="2">
    <source>
        <dbReference type="EMBL" id="CRK81929.1"/>
    </source>
</evidence>
<keyword evidence="3" id="KW-1185">Reference proteome</keyword>
<protein>
    <submittedName>
        <fullName evidence="2">Uncharacterized protein</fullName>
    </submittedName>
</protein>
<organism evidence="2 3">
    <name type="scientific">Neobacillus massiliamazoniensis</name>
    <dbReference type="NCBI Taxonomy" id="1499688"/>
    <lineage>
        <taxon>Bacteria</taxon>
        <taxon>Bacillati</taxon>
        <taxon>Bacillota</taxon>
        <taxon>Bacilli</taxon>
        <taxon>Bacillales</taxon>
        <taxon>Bacillaceae</taxon>
        <taxon>Neobacillus</taxon>
    </lineage>
</organism>
<proteinExistence type="predicted"/>